<dbReference type="Gene3D" id="3.30.200.20">
    <property type="entry name" value="Phosphorylase Kinase, domain 1"/>
    <property type="match status" value="1"/>
</dbReference>
<dbReference type="PANTHER" id="PTHR47829">
    <property type="entry name" value="HYDROLASE, PUTATIVE (AFU_ORTHOLOGUE AFUA_1G12880)-RELATED"/>
    <property type="match status" value="1"/>
</dbReference>
<evidence type="ECO:0000313" key="2">
    <source>
        <dbReference type="EMBL" id="SUZ72714.1"/>
    </source>
</evidence>
<dbReference type="InterPro" id="IPR002575">
    <property type="entry name" value="Aminoglycoside_PTrfase"/>
</dbReference>
<sequence length="358" mass="41570">MIELDSPGEVRKSEELNNINLSFYLKKKLGSSKRPLVINQFKKGFSNLTYSIIWDKNEYVLRKPPFGANIKSGHDMRREYNVLSNLSKYYNKVPKTYFFEDDKNVIGSSFYVMQRLNGIILRPNTPESSMPDKKDISKLSKNFIKTLTELHALKYKKVGLDDLGKGDGYGMRQIIGWSERYKNSKTDDIKEMNSLMSWLINNLPKQNKSSLIHNDYKYDNVVLDKDNISKIVGVLDWEMSTIGDPLFDLGTTLGYWVQSNDHPMLRKISLSSTTAEGNPSRMTLIDIYEKYSKVKVNNPVFYYAYGLFKICVIVQQIYYRFKKGYTNDKRFSNLIDIVKICSLVGRRSIEKNKIDDLF</sequence>
<dbReference type="InterPro" id="IPR041726">
    <property type="entry name" value="ACAD10_11_N"/>
</dbReference>
<dbReference type="Gene3D" id="3.90.1200.10">
    <property type="match status" value="1"/>
</dbReference>
<gene>
    <name evidence="2" type="ORF">METZ01_LOCUS25568</name>
</gene>
<dbReference type="CDD" id="cd05154">
    <property type="entry name" value="ACAD10_11_N-like"/>
    <property type="match status" value="1"/>
</dbReference>
<dbReference type="InterPro" id="IPR052898">
    <property type="entry name" value="ACAD10-like"/>
</dbReference>
<dbReference type="AlphaFoldDB" id="A0A381Q1G0"/>
<dbReference type="SUPFAM" id="SSF56112">
    <property type="entry name" value="Protein kinase-like (PK-like)"/>
    <property type="match status" value="1"/>
</dbReference>
<dbReference type="GO" id="GO:0004672">
    <property type="term" value="F:protein kinase activity"/>
    <property type="evidence" value="ECO:0007669"/>
    <property type="project" value="InterPro"/>
</dbReference>
<proteinExistence type="predicted"/>
<organism evidence="2">
    <name type="scientific">marine metagenome</name>
    <dbReference type="NCBI Taxonomy" id="408172"/>
    <lineage>
        <taxon>unclassified sequences</taxon>
        <taxon>metagenomes</taxon>
        <taxon>ecological metagenomes</taxon>
    </lineage>
</organism>
<feature type="domain" description="Aminoglycoside phosphotransferase" evidence="1">
    <location>
        <begin position="38"/>
        <end position="261"/>
    </location>
</feature>
<evidence type="ECO:0000259" key="1">
    <source>
        <dbReference type="Pfam" id="PF01636"/>
    </source>
</evidence>
<dbReference type="InterPro" id="IPR008271">
    <property type="entry name" value="Ser/Thr_kinase_AS"/>
</dbReference>
<dbReference type="Pfam" id="PF01636">
    <property type="entry name" value="APH"/>
    <property type="match status" value="1"/>
</dbReference>
<protein>
    <recommendedName>
        <fullName evidence="1">Aminoglycoside phosphotransferase domain-containing protein</fullName>
    </recommendedName>
</protein>
<reference evidence="2" key="1">
    <citation type="submission" date="2018-05" db="EMBL/GenBank/DDBJ databases">
        <authorList>
            <person name="Lanie J.A."/>
            <person name="Ng W.-L."/>
            <person name="Kazmierczak K.M."/>
            <person name="Andrzejewski T.M."/>
            <person name="Davidsen T.M."/>
            <person name="Wayne K.J."/>
            <person name="Tettelin H."/>
            <person name="Glass J.I."/>
            <person name="Rusch D."/>
            <person name="Podicherti R."/>
            <person name="Tsui H.-C.T."/>
            <person name="Winkler M.E."/>
        </authorList>
    </citation>
    <scope>NUCLEOTIDE SEQUENCE</scope>
</reference>
<dbReference type="InterPro" id="IPR011009">
    <property type="entry name" value="Kinase-like_dom_sf"/>
</dbReference>
<dbReference type="EMBL" id="UINC01001156">
    <property type="protein sequence ID" value="SUZ72714.1"/>
    <property type="molecule type" value="Genomic_DNA"/>
</dbReference>
<dbReference type="PANTHER" id="PTHR47829:SF1">
    <property type="entry name" value="HAD FAMILY PHOSPHATASE"/>
    <property type="match status" value="1"/>
</dbReference>
<name>A0A381Q1G0_9ZZZZ</name>
<dbReference type="PROSITE" id="PS00108">
    <property type="entry name" value="PROTEIN_KINASE_ST"/>
    <property type="match status" value="1"/>
</dbReference>
<accession>A0A381Q1G0</accession>